<gene>
    <name evidence="1" type="ORF">POVCU2_0087000</name>
</gene>
<protein>
    <submittedName>
        <fullName evidence="1">PIR Superfamily Protein</fullName>
    </submittedName>
</protein>
<name>A0A1A8WPR2_PLAOA</name>
<proteinExistence type="predicted"/>
<dbReference type="Pfam" id="PF05795">
    <property type="entry name" value="Plasmodium_Vir"/>
    <property type="match status" value="1"/>
</dbReference>
<dbReference type="InterPro" id="IPR008780">
    <property type="entry name" value="Plasmodium_Vir"/>
</dbReference>
<evidence type="ECO:0000313" key="1">
    <source>
        <dbReference type="EMBL" id="SBS94265.1"/>
    </source>
</evidence>
<organism evidence="1 2">
    <name type="scientific">Plasmodium ovale curtisi</name>
    <dbReference type="NCBI Taxonomy" id="864141"/>
    <lineage>
        <taxon>Eukaryota</taxon>
        <taxon>Sar</taxon>
        <taxon>Alveolata</taxon>
        <taxon>Apicomplexa</taxon>
        <taxon>Aconoidasida</taxon>
        <taxon>Haemosporida</taxon>
        <taxon>Plasmodiidae</taxon>
        <taxon>Plasmodium</taxon>
        <taxon>Plasmodium (Plasmodium)</taxon>
    </lineage>
</organism>
<dbReference type="Proteomes" id="UP000078560">
    <property type="component" value="Unassembled WGS sequence"/>
</dbReference>
<dbReference type="AlphaFoldDB" id="A0A1A8WPR2"/>
<reference evidence="2" key="1">
    <citation type="submission" date="2016-05" db="EMBL/GenBank/DDBJ databases">
        <authorList>
            <person name="Naeem Raeece"/>
        </authorList>
    </citation>
    <scope>NUCLEOTIDE SEQUENCE [LARGE SCALE GENOMIC DNA]</scope>
</reference>
<dbReference type="EMBL" id="FLQU01001730">
    <property type="protein sequence ID" value="SBS94265.1"/>
    <property type="molecule type" value="Genomic_DNA"/>
</dbReference>
<evidence type="ECO:0000313" key="2">
    <source>
        <dbReference type="Proteomes" id="UP000078560"/>
    </source>
</evidence>
<accession>A0A1A8WPR2</accession>
<sequence>MVVFILKHLPAYILYEEFNEVIDVSDYESYIHKKLKFGNGKNEIKENYRKLAYNVKKIPELVFQEQEEDELCDHLHFWLYDKGEQSQIGVSYAEQFVENGPGGNGTCSSVYYYVLPISVLSLFTPVHWLRKRLLREKLMYHYIFEDTIETIEYNYKKQSK</sequence>